<dbReference type="Proteomes" id="UP001597461">
    <property type="component" value="Unassembled WGS sequence"/>
</dbReference>
<dbReference type="Gene3D" id="3.60.21.10">
    <property type="match status" value="1"/>
</dbReference>
<dbReference type="InterPro" id="IPR006179">
    <property type="entry name" value="5_nucleotidase/apyrase"/>
</dbReference>
<dbReference type="PANTHER" id="PTHR11575">
    <property type="entry name" value="5'-NUCLEOTIDASE-RELATED"/>
    <property type="match status" value="1"/>
</dbReference>
<name>A0ABW5MS60_9SPHI</name>
<comment type="caution">
    <text evidence="1">The sequence shown here is derived from an EMBL/GenBank/DDBJ whole genome shotgun (WGS) entry which is preliminary data.</text>
</comment>
<dbReference type="SUPFAM" id="SSF56300">
    <property type="entry name" value="Metallo-dependent phosphatases"/>
    <property type="match status" value="1"/>
</dbReference>
<gene>
    <name evidence="1" type="ORF">ACFSR6_18525</name>
</gene>
<sequence>MHFKRRSFLKNASIIAGTALLGSPIESFGAINKSINNFTKGNSISIFHTAELNGNINPNADLIGGLREIRNTINQSETSGLVLDAGNFVNKSFSSDIIYQMNKTGYHAATIGITELIYGAAKFEQLVSETSFPIVNCNYTFQSSTKVRPYSIVYAGKLKIGITGVCSEVKTTGLTFRDPYKRVNYITKVLKEQEACDLVICLSALDTNDKKFNNQVLATASKYLDFIIGTKNDQMQNGAIILQNADKKEVIVSAANYNGLVLGKTTFGFNTDKVRNHFNHEYLIPGSPFKKNSLQSQNLYRKLTAELV</sequence>
<keyword evidence="2" id="KW-1185">Reference proteome</keyword>
<protein>
    <recommendedName>
        <fullName evidence="3">5'-nucleotidase</fullName>
    </recommendedName>
</protein>
<proteinExistence type="predicted"/>
<dbReference type="InterPro" id="IPR029052">
    <property type="entry name" value="Metallo-depent_PP-like"/>
</dbReference>
<evidence type="ECO:0008006" key="3">
    <source>
        <dbReference type="Google" id="ProtNLM"/>
    </source>
</evidence>
<reference evidence="2" key="1">
    <citation type="journal article" date="2019" name="Int. J. Syst. Evol. Microbiol.">
        <title>The Global Catalogue of Microorganisms (GCM) 10K type strain sequencing project: providing services to taxonomists for standard genome sequencing and annotation.</title>
        <authorList>
            <consortium name="The Broad Institute Genomics Platform"/>
            <consortium name="The Broad Institute Genome Sequencing Center for Infectious Disease"/>
            <person name="Wu L."/>
            <person name="Ma J."/>
        </authorList>
    </citation>
    <scope>NUCLEOTIDE SEQUENCE [LARGE SCALE GENOMIC DNA]</scope>
    <source>
        <strain evidence="2">KCTC 42866</strain>
    </source>
</reference>
<evidence type="ECO:0000313" key="2">
    <source>
        <dbReference type="Proteomes" id="UP001597461"/>
    </source>
</evidence>
<accession>A0ABW5MS60</accession>
<evidence type="ECO:0000313" key="1">
    <source>
        <dbReference type="EMBL" id="MFD2584499.1"/>
    </source>
</evidence>
<organism evidence="1 2">
    <name type="scientific">Pedobacter vanadiisoli</name>
    <dbReference type="NCBI Taxonomy" id="1761975"/>
    <lineage>
        <taxon>Bacteria</taxon>
        <taxon>Pseudomonadati</taxon>
        <taxon>Bacteroidota</taxon>
        <taxon>Sphingobacteriia</taxon>
        <taxon>Sphingobacteriales</taxon>
        <taxon>Sphingobacteriaceae</taxon>
        <taxon>Pedobacter</taxon>
    </lineage>
</organism>
<dbReference type="EMBL" id="JBHULL010000037">
    <property type="protein sequence ID" value="MFD2584499.1"/>
    <property type="molecule type" value="Genomic_DNA"/>
</dbReference>
<dbReference type="PANTHER" id="PTHR11575:SF24">
    <property type="entry name" value="5'-NUCLEOTIDASE"/>
    <property type="match status" value="1"/>
</dbReference>
<dbReference type="RefSeq" id="WP_379081616.1">
    <property type="nucleotide sequence ID" value="NZ_JBHULL010000037.1"/>
</dbReference>